<feature type="region of interest" description="Disordered" evidence="1">
    <location>
        <begin position="1"/>
        <end position="38"/>
    </location>
</feature>
<evidence type="ECO:0000256" key="1">
    <source>
        <dbReference type="SAM" id="MobiDB-lite"/>
    </source>
</evidence>
<protein>
    <recommendedName>
        <fullName evidence="2">U-box domain-containing protein</fullName>
    </recommendedName>
</protein>
<dbReference type="InterPro" id="IPR016197">
    <property type="entry name" value="Chromo-like_dom_sf"/>
</dbReference>
<dbReference type="GO" id="GO:0016567">
    <property type="term" value="P:protein ubiquitination"/>
    <property type="evidence" value="ECO:0007669"/>
    <property type="project" value="InterPro"/>
</dbReference>
<evidence type="ECO:0000259" key="2">
    <source>
        <dbReference type="PROSITE" id="PS51698"/>
    </source>
</evidence>
<reference evidence="3 4" key="1">
    <citation type="journal article" date="2024" name="Science">
        <title>Giant polyketide synthase enzymes in the biosynthesis of giant marine polyether toxins.</title>
        <authorList>
            <person name="Fallon T.R."/>
            <person name="Shende V.V."/>
            <person name="Wierzbicki I.H."/>
            <person name="Pendleton A.L."/>
            <person name="Watervoot N.F."/>
            <person name="Auber R.P."/>
            <person name="Gonzalez D.J."/>
            <person name="Wisecaver J.H."/>
            <person name="Moore B.S."/>
        </authorList>
    </citation>
    <scope>NUCLEOTIDE SEQUENCE [LARGE SCALE GENOMIC DNA]</scope>
    <source>
        <strain evidence="3 4">12B1</strain>
    </source>
</reference>
<comment type="caution">
    <text evidence="3">The sequence shown here is derived from an EMBL/GenBank/DDBJ whole genome shotgun (WGS) entry which is preliminary data.</text>
</comment>
<dbReference type="GO" id="GO:0004842">
    <property type="term" value="F:ubiquitin-protein transferase activity"/>
    <property type="evidence" value="ECO:0007669"/>
    <property type="project" value="InterPro"/>
</dbReference>
<feature type="domain" description="U-box" evidence="2">
    <location>
        <begin position="128"/>
        <end position="159"/>
    </location>
</feature>
<dbReference type="AlphaFoldDB" id="A0AB34JIT3"/>
<dbReference type="SMART" id="SM00504">
    <property type="entry name" value="Ubox"/>
    <property type="match status" value="1"/>
</dbReference>
<evidence type="ECO:0000313" key="3">
    <source>
        <dbReference type="EMBL" id="KAL1520584.1"/>
    </source>
</evidence>
<dbReference type="InterPro" id="IPR003613">
    <property type="entry name" value="Ubox_domain"/>
</dbReference>
<sequence>MADLPTPAASPQSSDPSAPTDTPDPAVQPADPGPSPDVLINPVADNALEEDLCALLSLGLTLKDVERLWKATINPAELYDLGAHLLGDSARRVPIARKASIGLELARHSPQIIDLDVVTEALRSEMDEPPEHFRDPIMLTLMNDPVVLSSGHVFDRTTVFDGNNFRFQACPMTRKPIQMFAFPLVYLKAQLIDYKKKRLDSILAAVCAQLRINPSLVHVDHDSASALDEAHEAPRRTLRRLLAVASELLNGLGSSAAAAASTYQHCATTYFECCMQLTLADEYPPLLRNVADACNLCSAPKLHSLRNTLLGAMRETVARRWAAGAFERAAKLAIDGMSAALLDFEGACSWLHLLEDIAAPVALRAKADVEAWKELAPLVPCLPLLPSQMLCDDLASDAACSFWRVTIWLSAAIDKKDRAGTALVRCLLHGMLRAPAAAPAASESTEGLTSITVHGAGIAETNGTYRRSGMFQGAPRFIHEREQLWLIRYQLPSGTHWWYIADKDQLHVNDGDYYRVIANTSDLLTPPRTGWSLAQDGRPPIPLFTFETTERASSASIPAADASSTARAAAFSLITGTLRRLFRRAPDAAAPAAEPPPPHPPADAVVDAPASLTQLLADEFGEAAEALLASVRRLPAARVTHRLPHVSSSHNDHEQHRWAVIDLPEGWASTYARGVIEFMWKDQGWGNQKGHIWARVTGEIEHASVRISPHAAPHEWTQESLSLPAHWFDFSAGSARLELAYEVGAGGGHSLYLALGATLTLEPRLPELHVFDPAAAELEATASEGGELLIGDCLEVRDTHGLWSVARIVACIDDEQNGPLALVHFEGWSASSLMWLSRAFDLQHVRPLGELRGIGSLGAHTEASFRQIVRVAHEHILEGRVWTPTGGSAHQTYPFARSNTRLFVPVGRGAPLDVQLRAMQARVPFASCVQLAADTQLCAEVHRRFALHAARPT</sequence>
<evidence type="ECO:0000313" key="4">
    <source>
        <dbReference type="Proteomes" id="UP001515480"/>
    </source>
</evidence>
<dbReference type="Gene3D" id="2.30.30.140">
    <property type="match status" value="1"/>
</dbReference>
<dbReference type="Gene3D" id="3.30.40.10">
    <property type="entry name" value="Zinc/RING finger domain, C3HC4 (zinc finger)"/>
    <property type="match status" value="1"/>
</dbReference>
<dbReference type="Pfam" id="PF04564">
    <property type="entry name" value="U-box"/>
    <property type="match status" value="1"/>
</dbReference>
<organism evidence="3 4">
    <name type="scientific">Prymnesium parvum</name>
    <name type="common">Toxic golden alga</name>
    <dbReference type="NCBI Taxonomy" id="97485"/>
    <lineage>
        <taxon>Eukaryota</taxon>
        <taxon>Haptista</taxon>
        <taxon>Haptophyta</taxon>
        <taxon>Prymnesiophyceae</taxon>
        <taxon>Prymnesiales</taxon>
        <taxon>Prymnesiaceae</taxon>
        <taxon>Prymnesium</taxon>
    </lineage>
</organism>
<dbReference type="EMBL" id="JBGBPQ010000008">
    <property type="protein sequence ID" value="KAL1520584.1"/>
    <property type="molecule type" value="Genomic_DNA"/>
</dbReference>
<dbReference type="PROSITE" id="PS51698">
    <property type="entry name" value="U_BOX"/>
    <property type="match status" value="1"/>
</dbReference>
<accession>A0AB34JIT3</accession>
<proteinExistence type="predicted"/>
<keyword evidence="4" id="KW-1185">Reference proteome</keyword>
<name>A0AB34JIT3_PRYPA</name>
<dbReference type="SUPFAM" id="SSF57850">
    <property type="entry name" value="RING/U-box"/>
    <property type="match status" value="1"/>
</dbReference>
<dbReference type="Proteomes" id="UP001515480">
    <property type="component" value="Unassembled WGS sequence"/>
</dbReference>
<gene>
    <name evidence="3" type="ORF">AB1Y20_022160</name>
</gene>
<feature type="compositionally biased region" description="Low complexity" evidence="1">
    <location>
        <begin position="1"/>
        <end position="25"/>
    </location>
</feature>
<dbReference type="InterPro" id="IPR013083">
    <property type="entry name" value="Znf_RING/FYVE/PHD"/>
</dbReference>
<dbReference type="SUPFAM" id="SSF54160">
    <property type="entry name" value="Chromo domain-like"/>
    <property type="match status" value="1"/>
</dbReference>